<name>A0A485LYA7_9ZZZZ</name>
<protein>
    <recommendedName>
        <fullName evidence="3">Roadblock/LAMTOR2 domain-containing protein</fullName>
    </recommendedName>
</protein>
<evidence type="ECO:0000313" key="2">
    <source>
        <dbReference type="EMBL" id="VFU12908.1"/>
    </source>
</evidence>
<dbReference type="AlphaFoldDB" id="A0A485LYA7"/>
<keyword evidence="1" id="KW-1133">Transmembrane helix</keyword>
<evidence type="ECO:0008006" key="3">
    <source>
        <dbReference type="Google" id="ProtNLM"/>
    </source>
</evidence>
<reference evidence="2" key="1">
    <citation type="submission" date="2019-03" db="EMBL/GenBank/DDBJ databases">
        <authorList>
            <person name="Hao L."/>
        </authorList>
    </citation>
    <scope>NUCLEOTIDE SEQUENCE</scope>
</reference>
<gene>
    <name evidence="2" type="ORF">SCFA_1500004</name>
</gene>
<evidence type="ECO:0000256" key="1">
    <source>
        <dbReference type="SAM" id="Phobius"/>
    </source>
</evidence>
<feature type="transmembrane region" description="Helical" evidence="1">
    <location>
        <begin position="62"/>
        <end position="82"/>
    </location>
</feature>
<organism evidence="2">
    <name type="scientific">anaerobic digester metagenome</name>
    <dbReference type="NCBI Taxonomy" id="1263854"/>
    <lineage>
        <taxon>unclassified sequences</taxon>
        <taxon>metagenomes</taxon>
        <taxon>ecological metagenomes</taxon>
    </lineage>
</organism>
<keyword evidence="1" id="KW-0472">Membrane</keyword>
<keyword evidence="1" id="KW-0812">Transmembrane</keyword>
<dbReference type="EMBL" id="CAADRM010000058">
    <property type="protein sequence ID" value="VFU12908.1"/>
    <property type="molecule type" value="Genomic_DNA"/>
</dbReference>
<proteinExistence type="predicted"/>
<accession>A0A485LYA7</accession>
<sequence>MKGTIKDILKISGVHGYVLARDKTMQIKLPSKHRFAGAKKQIKLLYDDLIQARKRPGNTMEIFFEDLVLTIFTSGMTMLMVLSSTRVNLALVRMTGKLAIANLAKEKF</sequence>